<dbReference type="InterPro" id="IPR008920">
    <property type="entry name" value="TF_FadR/GntR_C"/>
</dbReference>
<dbReference type="PRINTS" id="PR00035">
    <property type="entry name" value="HTHGNTR"/>
</dbReference>
<name>A0ABY5HFR5_9GAMM</name>
<dbReference type="InterPro" id="IPR000524">
    <property type="entry name" value="Tscrpt_reg_HTH_GntR"/>
</dbReference>
<keyword evidence="6" id="KW-1185">Reference proteome</keyword>
<evidence type="ECO:0000256" key="3">
    <source>
        <dbReference type="ARBA" id="ARBA00023163"/>
    </source>
</evidence>
<proteinExistence type="predicted"/>
<dbReference type="EMBL" id="CP073347">
    <property type="protein sequence ID" value="UTW10657.1"/>
    <property type="molecule type" value="Genomic_DNA"/>
</dbReference>
<dbReference type="Pfam" id="PF07729">
    <property type="entry name" value="FCD"/>
    <property type="match status" value="1"/>
</dbReference>
<dbReference type="RefSeq" id="WP_255852708.1">
    <property type="nucleotide sequence ID" value="NZ_CP073347.1"/>
</dbReference>
<dbReference type="PANTHER" id="PTHR43537">
    <property type="entry name" value="TRANSCRIPTIONAL REGULATOR, GNTR FAMILY"/>
    <property type="match status" value="1"/>
</dbReference>
<sequence>MNNQRIKSPESLSSLVYEKILAAIINGEYSVNKKLPTEARLCEIYNVSRPVIRESLTRLKEDNLVVSRRGSGSFVVKRPDSTVLQFSRISSISDIQRCFEFRTNIESGAAGLAAVRRTKEQLDRIIRAAAAMIEASKQHAVATDEDFEFHIAIAEAANNNYYATVLKSLQGNIKEGMNITRTLSLQASHKRLELVQQEHEDILDAIIEGDAQRAENAMRAHLTNAKTRMFEGTGE</sequence>
<dbReference type="Proteomes" id="UP001058461">
    <property type="component" value="Chromosome"/>
</dbReference>
<evidence type="ECO:0000256" key="2">
    <source>
        <dbReference type="ARBA" id="ARBA00023125"/>
    </source>
</evidence>
<protein>
    <submittedName>
        <fullName evidence="5">FadR family transcriptional regulator</fullName>
    </submittedName>
</protein>
<dbReference type="SMART" id="SM00895">
    <property type="entry name" value="FCD"/>
    <property type="match status" value="1"/>
</dbReference>
<keyword evidence="2" id="KW-0238">DNA-binding</keyword>
<dbReference type="CDD" id="cd07377">
    <property type="entry name" value="WHTH_GntR"/>
    <property type="match status" value="1"/>
</dbReference>
<evidence type="ECO:0000313" key="6">
    <source>
        <dbReference type="Proteomes" id="UP001058461"/>
    </source>
</evidence>
<evidence type="ECO:0000259" key="4">
    <source>
        <dbReference type="PROSITE" id="PS50949"/>
    </source>
</evidence>
<keyword evidence="3" id="KW-0804">Transcription</keyword>
<evidence type="ECO:0000256" key="1">
    <source>
        <dbReference type="ARBA" id="ARBA00023015"/>
    </source>
</evidence>
<evidence type="ECO:0000313" key="5">
    <source>
        <dbReference type="EMBL" id="UTW10657.1"/>
    </source>
</evidence>
<keyword evidence="1" id="KW-0805">Transcription regulation</keyword>
<organism evidence="5 6">
    <name type="scientific">Marinobacterium rhizophilum</name>
    <dbReference type="NCBI Taxonomy" id="420402"/>
    <lineage>
        <taxon>Bacteria</taxon>
        <taxon>Pseudomonadati</taxon>
        <taxon>Pseudomonadota</taxon>
        <taxon>Gammaproteobacteria</taxon>
        <taxon>Oceanospirillales</taxon>
        <taxon>Oceanospirillaceae</taxon>
        <taxon>Marinobacterium</taxon>
    </lineage>
</organism>
<gene>
    <name evidence="5" type="ORF">KDW95_15340</name>
</gene>
<dbReference type="InterPro" id="IPR011711">
    <property type="entry name" value="GntR_C"/>
</dbReference>
<dbReference type="Gene3D" id="1.20.120.530">
    <property type="entry name" value="GntR ligand-binding domain-like"/>
    <property type="match status" value="1"/>
</dbReference>
<dbReference type="Pfam" id="PF00392">
    <property type="entry name" value="GntR"/>
    <property type="match status" value="1"/>
</dbReference>
<dbReference type="InterPro" id="IPR036388">
    <property type="entry name" value="WH-like_DNA-bd_sf"/>
</dbReference>
<feature type="domain" description="HTH gntR-type" evidence="4">
    <location>
        <begin position="10"/>
        <end position="78"/>
    </location>
</feature>
<accession>A0ABY5HFR5</accession>
<dbReference type="PROSITE" id="PS50949">
    <property type="entry name" value="HTH_GNTR"/>
    <property type="match status" value="1"/>
</dbReference>
<dbReference type="InterPro" id="IPR036390">
    <property type="entry name" value="WH_DNA-bd_sf"/>
</dbReference>
<reference evidence="5" key="1">
    <citation type="submission" date="2021-04" db="EMBL/GenBank/DDBJ databases">
        <title>Oceanospirillales bacteria with DddD are important DMSP degraders in coastal seawater.</title>
        <authorList>
            <person name="Liu J."/>
        </authorList>
    </citation>
    <scope>NUCLEOTIDE SEQUENCE</scope>
    <source>
        <strain evidence="5">D13-1</strain>
    </source>
</reference>
<dbReference type="PANTHER" id="PTHR43537:SF5">
    <property type="entry name" value="UXU OPERON TRANSCRIPTIONAL REGULATOR"/>
    <property type="match status" value="1"/>
</dbReference>
<dbReference type="Gene3D" id="1.10.10.10">
    <property type="entry name" value="Winged helix-like DNA-binding domain superfamily/Winged helix DNA-binding domain"/>
    <property type="match status" value="1"/>
</dbReference>
<dbReference type="SUPFAM" id="SSF48008">
    <property type="entry name" value="GntR ligand-binding domain-like"/>
    <property type="match status" value="1"/>
</dbReference>
<dbReference type="SMART" id="SM00345">
    <property type="entry name" value="HTH_GNTR"/>
    <property type="match status" value="1"/>
</dbReference>
<dbReference type="SUPFAM" id="SSF46785">
    <property type="entry name" value="Winged helix' DNA-binding domain"/>
    <property type="match status" value="1"/>
</dbReference>